<dbReference type="GO" id="GO:0003676">
    <property type="term" value="F:nucleic acid binding"/>
    <property type="evidence" value="ECO:0007669"/>
    <property type="project" value="InterPro"/>
</dbReference>
<proteinExistence type="predicted"/>
<evidence type="ECO:0000256" key="4">
    <source>
        <dbReference type="ARBA" id="ARBA00022691"/>
    </source>
</evidence>
<organism evidence="7 8">
    <name type="scientific">Ectopseudomonas chengduensis</name>
    <dbReference type="NCBI Taxonomy" id="489632"/>
    <lineage>
        <taxon>Bacteria</taxon>
        <taxon>Pseudomonadati</taxon>
        <taxon>Pseudomonadota</taxon>
        <taxon>Gammaproteobacteria</taxon>
        <taxon>Pseudomonadales</taxon>
        <taxon>Pseudomonadaceae</taxon>
        <taxon>Ectopseudomonas</taxon>
    </lineage>
</organism>
<protein>
    <recommendedName>
        <fullName evidence="1">site-specific DNA-methyltransferase (adenine-specific)</fullName>
        <ecNumber evidence="1">2.1.1.72</ecNumber>
    </recommendedName>
</protein>
<dbReference type="Proteomes" id="UP000199467">
    <property type="component" value="Unassembled WGS sequence"/>
</dbReference>
<keyword evidence="2 7" id="KW-0489">Methyltransferase</keyword>
<evidence type="ECO:0000256" key="3">
    <source>
        <dbReference type="ARBA" id="ARBA00022679"/>
    </source>
</evidence>
<sequence>MSNSTQMKQAISQRIQKLSSQPLRQAALSLFSTLGYASDRTVETPSVAEFRAQFDSESKLEHPAALIASWQSAELLFQLTDEELSRSTALFKDEAVKTSLLQSYVFIAIELADGDYARGKLAGIARQINRIFPMPVMVLFKIGGRFSIAVINRRLNKRDDNKDVLGKVTLIQNIAIENPHPGHLDILASFSLAELTEGRRVIQNFDQLHAAWEEVFNVELLNKRFYRELANWYFWALPQVDFPADIEKDDEKRRATGLIRLLTRLIFCWFLKEKNLVPDKLFVEDELKKILKDLSPDASTYNEAILQNLFFATLNQRMGKDAKGQPYRAFAKDEGFPKNRTTYGVDTLYRYEDHFRDPATALDQFADVPFLNGGLFECLDRTEEATGKKRYLDGFSRTKNKRPTLPNHLFFSVEHEADLSDAYGDKKRKKEKVRGLLHILNAYKFTIVENTPVDQEIALDPELLGKVFENLLASYNEETKTTARKQTGSFYTPRPIVEYMVDESLKAHLTGALIKAGMSEQDAKAGLDILFAYTERAHPFNEKEVATLLDAIHTCKILDPACGSGAFPMGMLHKLVYIIHKLDPDNALWKQLQIDAAAKIPDSSARQAAIAAIERDFADNEDDYGRKLYLIENCLYGVDIQPIAIQISKLRFFISLVCDQRTNRNKRENHGIRSLPNLETKFVAANTLIGLPEMDQLALLPARVHQIEAEIESLYHGHFGVQRRDQKLALQKKIETLREELGRELAQSLGSSKKAQHIAEWNPFDPQTTADFFDPHWMFGRSLAGGFDIVIGNPPYFKENDDKKRFDSLRNLPCYQGKMDVWYLFVDVGLDILKPKGILSFIATNNWVTNAGASKLRDKILAEALLVELIDFQNFMIFESAAIQTMVMLLIKQQSPQRYKAEISKAPSDFSRQDVYKLSSGVPKQDANLQTYMVEVDRVAMAGKTLLFNSGDKNLILDAIQQRGSFYIEKSEIAQGIVPNPDRVNSRNIKTLGEKKAEQRGINVGDGVFVLDKEEAKVIRGEDRRFLKPLYEPVHIRKYHRSPTDLSILYTKKGLISPNEAPSVIKHLSQFREIMEERRENQTGQIAYFNLHWPRDEAFFREGDKILSPRKCVSPTFYFTRDLAYVMLSMNVIKTSRIDMRYLSAVLNSSVIHYWLRFRGSMQGLNFQVDAAPIQQIPVVKPAVEVQENIANLVALIQAVHGFGDLTVAGFFEDLIDACVMECYFRDHMAERDLLFIDALVPHLAVYDPAASDSKRRDFIAQLYRSLNEPESKMRNRLLRISADSPDLLAVIKEEGKV</sequence>
<keyword evidence="4" id="KW-0949">S-adenosyl-L-methionine</keyword>
<dbReference type="Gene3D" id="3.40.50.150">
    <property type="entry name" value="Vaccinia Virus protein VP39"/>
    <property type="match status" value="1"/>
</dbReference>
<accession>A0A1G6MZK2</accession>
<feature type="domain" description="Type II methyltransferase M.TaqI-like" evidence="6">
    <location>
        <begin position="633"/>
        <end position="878"/>
    </location>
</feature>
<evidence type="ECO:0000313" key="7">
    <source>
        <dbReference type="EMBL" id="SDC61019.1"/>
    </source>
</evidence>
<dbReference type="InterPro" id="IPR029063">
    <property type="entry name" value="SAM-dependent_MTases_sf"/>
</dbReference>
<evidence type="ECO:0000313" key="8">
    <source>
        <dbReference type="Proteomes" id="UP000199467"/>
    </source>
</evidence>
<evidence type="ECO:0000256" key="2">
    <source>
        <dbReference type="ARBA" id="ARBA00022603"/>
    </source>
</evidence>
<dbReference type="InterPro" id="IPR050953">
    <property type="entry name" value="N4_N6_ade-DNA_methylase"/>
</dbReference>
<name>A0A1G6MZK2_9GAMM</name>
<keyword evidence="3" id="KW-0808">Transferase</keyword>
<reference evidence="8" key="1">
    <citation type="submission" date="2016-10" db="EMBL/GenBank/DDBJ databases">
        <authorList>
            <person name="Varghese N."/>
            <person name="Submissions S."/>
        </authorList>
    </citation>
    <scope>NUCLEOTIDE SEQUENCE [LARGE SCALE GENOMIC DNA]</scope>
    <source>
        <strain evidence="8">DSM 26382</strain>
    </source>
</reference>
<comment type="catalytic activity">
    <reaction evidence="5">
        <text>a 2'-deoxyadenosine in DNA + S-adenosyl-L-methionine = an N(6)-methyl-2'-deoxyadenosine in DNA + S-adenosyl-L-homocysteine + H(+)</text>
        <dbReference type="Rhea" id="RHEA:15197"/>
        <dbReference type="Rhea" id="RHEA-COMP:12418"/>
        <dbReference type="Rhea" id="RHEA-COMP:12419"/>
        <dbReference type="ChEBI" id="CHEBI:15378"/>
        <dbReference type="ChEBI" id="CHEBI:57856"/>
        <dbReference type="ChEBI" id="CHEBI:59789"/>
        <dbReference type="ChEBI" id="CHEBI:90615"/>
        <dbReference type="ChEBI" id="CHEBI:90616"/>
        <dbReference type="EC" id="2.1.1.72"/>
    </reaction>
</comment>
<dbReference type="GO" id="GO:0009007">
    <property type="term" value="F:site-specific DNA-methyltransferase (adenine-specific) activity"/>
    <property type="evidence" value="ECO:0007669"/>
    <property type="project" value="UniProtKB-EC"/>
</dbReference>
<dbReference type="InterPro" id="IPR011639">
    <property type="entry name" value="MethylTrfase_TaqI-like_dom"/>
</dbReference>
<dbReference type="PROSITE" id="PS00092">
    <property type="entry name" value="N6_MTASE"/>
    <property type="match status" value="1"/>
</dbReference>
<keyword evidence="8" id="KW-1185">Reference proteome</keyword>
<dbReference type="PANTHER" id="PTHR33841">
    <property type="entry name" value="DNA METHYLTRANSFERASE YEEA-RELATED"/>
    <property type="match status" value="1"/>
</dbReference>
<evidence type="ECO:0000256" key="5">
    <source>
        <dbReference type="ARBA" id="ARBA00047942"/>
    </source>
</evidence>
<dbReference type="EMBL" id="FMZQ01000004">
    <property type="protein sequence ID" value="SDC61019.1"/>
    <property type="molecule type" value="Genomic_DNA"/>
</dbReference>
<evidence type="ECO:0000256" key="1">
    <source>
        <dbReference type="ARBA" id="ARBA00011900"/>
    </source>
</evidence>
<dbReference type="SUPFAM" id="SSF53335">
    <property type="entry name" value="S-adenosyl-L-methionine-dependent methyltransferases"/>
    <property type="match status" value="1"/>
</dbReference>
<dbReference type="EC" id="2.1.1.72" evidence="1"/>
<dbReference type="GO" id="GO:0032259">
    <property type="term" value="P:methylation"/>
    <property type="evidence" value="ECO:0007669"/>
    <property type="project" value="UniProtKB-KW"/>
</dbReference>
<evidence type="ECO:0000259" key="6">
    <source>
        <dbReference type="Pfam" id="PF07669"/>
    </source>
</evidence>
<dbReference type="GO" id="GO:0006304">
    <property type="term" value="P:DNA modification"/>
    <property type="evidence" value="ECO:0007669"/>
    <property type="project" value="InterPro"/>
</dbReference>
<dbReference type="InterPro" id="IPR002052">
    <property type="entry name" value="DNA_methylase_N6_adenine_CS"/>
</dbReference>
<dbReference type="PRINTS" id="PR00507">
    <property type="entry name" value="N12N6MTFRASE"/>
</dbReference>
<dbReference type="PANTHER" id="PTHR33841:SF1">
    <property type="entry name" value="DNA METHYLTRANSFERASE A"/>
    <property type="match status" value="1"/>
</dbReference>
<dbReference type="Pfam" id="PF07669">
    <property type="entry name" value="Eco57I"/>
    <property type="match status" value="1"/>
</dbReference>
<dbReference type="RefSeq" id="WP_169886837.1">
    <property type="nucleotide sequence ID" value="NZ_FMZQ01000004.1"/>
</dbReference>
<gene>
    <name evidence="7" type="ORF">SAMN05216576_104296</name>
</gene>